<protein>
    <submittedName>
        <fullName evidence="1">Uncharacterized protein</fullName>
    </submittedName>
</protein>
<dbReference type="EMBL" id="KQ243176">
    <property type="protein sequence ID" value="KNC76263.1"/>
    <property type="molecule type" value="Genomic_DNA"/>
</dbReference>
<gene>
    <name evidence="1" type="ORF">SARC_11226</name>
</gene>
<name>A0A0L0FJQ8_9EUKA</name>
<evidence type="ECO:0000313" key="2">
    <source>
        <dbReference type="Proteomes" id="UP000054560"/>
    </source>
</evidence>
<evidence type="ECO:0000313" key="1">
    <source>
        <dbReference type="EMBL" id="KNC76263.1"/>
    </source>
</evidence>
<dbReference type="Proteomes" id="UP000054560">
    <property type="component" value="Unassembled WGS sequence"/>
</dbReference>
<dbReference type="RefSeq" id="XP_014150165.1">
    <property type="nucleotide sequence ID" value="XM_014294690.1"/>
</dbReference>
<accession>A0A0L0FJQ8</accession>
<feature type="non-terminal residue" evidence="1">
    <location>
        <position position="1"/>
    </location>
</feature>
<sequence>SNNIKSATDMDSEVQSECSNILAQVDQFSDAQSKALTALQSAIDEQAKNTTTEYEAVIGLTQNIRQTLTDKLGQLVTVAKTGLYKNKEIAENMVSGSETTLIEA</sequence>
<reference evidence="1 2" key="1">
    <citation type="submission" date="2011-02" db="EMBL/GenBank/DDBJ databases">
        <title>The Genome Sequence of Sphaeroforma arctica JP610.</title>
        <authorList>
            <consortium name="The Broad Institute Genome Sequencing Platform"/>
            <person name="Russ C."/>
            <person name="Cuomo C."/>
            <person name="Young S.K."/>
            <person name="Zeng Q."/>
            <person name="Gargeya S."/>
            <person name="Alvarado L."/>
            <person name="Berlin A."/>
            <person name="Chapman S.B."/>
            <person name="Chen Z."/>
            <person name="Freedman E."/>
            <person name="Gellesch M."/>
            <person name="Goldberg J."/>
            <person name="Griggs A."/>
            <person name="Gujja S."/>
            <person name="Heilman E."/>
            <person name="Heiman D."/>
            <person name="Howarth C."/>
            <person name="Mehta T."/>
            <person name="Neiman D."/>
            <person name="Pearson M."/>
            <person name="Roberts A."/>
            <person name="Saif S."/>
            <person name="Shea T."/>
            <person name="Shenoy N."/>
            <person name="Sisk P."/>
            <person name="Stolte C."/>
            <person name="Sykes S."/>
            <person name="White J."/>
            <person name="Yandava C."/>
            <person name="Burger G."/>
            <person name="Gray M.W."/>
            <person name="Holland P.W.H."/>
            <person name="King N."/>
            <person name="Lang F.B.F."/>
            <person name="Roger A.J."/>
            <person name="Ruiz-Trillo I."/>
            <person name="Haas B."/>
            <person name="Nusbaum C."/>
            <person name="Birren B."/>
        </authorList>
    </citation>
    <scope>NUCLEOTIDE SEQUENCE [LARGE SCALE GENOMIC DNA]</scope>
    <source>
        <strain evidence="1 2">JP610</strain>
    </source>
</reference>
<proteinExistence type="predicted"/>
<dbReference type="AlphaFoldDB" id="A0A0L0FJQ8"/>
<keyword evidence="2" id="KW-1185">Reference proteome</keyword>
<dbReference type="GeneID" id="25911730"/>
<organism evidence="1 2">
    <name type="scientific">Sphaeroforma arctica JP610</name>
    <dbReference type="NCBI Taxonomy" id="667725"/>
    <lineage>
        <taxon>Eukaryota</taxon>
        <taxon>Ichthyosporea</taxon>
        <taxon>Ichthyophonida</taxon>
        <taxon>Sphaeroforma</taxon>
    </lineage>
</organism>